<dbReference type="Gene3D" id="3.30.40.10">
    <property type="entry name" value="Zinc/RING finger domain, C3HC4 (zinc finger)"/>
    <property type="match status" value="1"/>
</dbReference>
<evidence type="ECO:0000256" key="4">
    <source>
        <dbReference type="ARBA" id="ARBA00022833"/>
    </source>
</evidence>
<evidence type="ECO:0000256" key="2">
    <source>
        <dbReference type="ARBA" id="ARBA00022771"/>
    </source>
</evidence>
<feature type="domain" description="IBR" evidence="5">
    <location>
        <begin position="106"/>
        <end position="148"/>
    </location>
</feature>
<keyword evidence="3" id="KW-0833">Ubl conjugation pathway</keyword>
<dbReference type="InterPro" id="IPR002867">
    <property type="entry name" value="IBR_dom"/>
</dbReference>
<dbReference type="GO" id="GO:0008270">
    <property type="term" value="F:zinc ion binding"/>
    <property type="evidence" value="ECO:0007669"/>
    <property type="project" value="UniProtKB-KW"/>
</dbReference>
<proteinExistence type="predicted"/>
<evidence type="ECO:0000256" key="3">
    <source>
        <dbReference type="ARBA" id="ARBA00022786"/>
    </source>
</evidence>
<dbReference type="STRING" id="1051890.A0A3N4LAF1"/>
<reference evidence="6 7" key="1">
    <citation type="journal article" date="2018" name="Nat. Ecol. Evol.">
        <title>Pezizomycetes genomes reveal the molecular basis of ectomycorrhizal truffle lifestyle.</title>
        <authorList>
            <person name="Murat C."/>
            <person name="Payen T."/>
            <person name="Noel B."/>
            <person name="Kuo A."/>
            <person name="Morin E."/>
            <person name="Chen J."/>
            <person name="Kohler A."/>
            <person name="Krizsan K."/>
            <person name="Balestrini R."/>
            <person name="Da Silva C."/>
            <person name="Montanini B."/>
            <person name="Hainaut M."/>
            <person name="Levati E."/>
            <person name="Barry K.W."/>
            <person name="Belfiori B."/>
            <person name="Cichocki N."/>
            <person name="Clum A."/>
            <person name="Dockter R.B."/>
            <person name="Fauchery L."/>
            <person name="Guy J."/>
            <person name="Iotti M."/>
            <person name="Le Tacon F."/>
            <person name="Lindquist E.A."/>
            <person name="Lipzen A."/>
            <person name="Malagnac F."/>
            <person name="Mello A."/>
            <person name="Molinier V."/>
            <person name="Miyauchi S."/>
            <person name="Poulain J."/>
            <person name="Riccioni C."/>
            <person name="Rubini A."/>
            <person name="Sitrit Y."/>
            <person name="Splivallo R."/>
            <person name="Traeger S."/>
            <person name="Wang M."/>
            <person name="Zifcakova L."/>
            <person name="Wipf D."/>
            <person name="Zambonelli A."/>
            <person name="Paolocci F."/>
            <person name="Nowrousian M."/>
            <person name="Ottonello S."/>
            <person name="Baldrian P."/>
            <person name="Spatafora J.W."/>
            <person name="Henrissat B."/>
            <person name="Nagy L.G."/>
            <person name="Aury J.M."/>
            <person name="Wincker P."/>
            <person name="Grigoriev I.V."/>
            <person name="Bonfante P."/>
            <person name="Martin F.M."/>
        </authorList>
    </citation>
    <scope>NUCLEOTIDE SEQUENCE [LARGE SCALE GENOMIC DNA]</scope>
    <source>
        <strain evidence="6 7">ATCC MYA-4762</strain>
    </source>
</reference>
<dbReference type="AlphaFoldDB" id="A0A3N4LAF1"/>
<dbReference type="SUPFAM" id="SSF57850">
    <property type="entry name" value="RING/U-box"/>
    <property type="match status" value="1"/>
</dbReference>
<name>A0A3N4LAF1_9PEZI</name>
<keyword evidence="1" id="KW-0479">Metal-binding</keyword>
<dbReference type="InParanoid" id="A0A3N4LAF1"/>
<dbReference type="InterPro" id="IPR017907">
    <property type="entry name" value="Znf_RING_CS"/>
</dbReference>
<evidence type="ECO:0000259" key="5">
    <source>
        <dbReference type="Pfam" id="PF01485"/>
    </source>
</evidence>
<dbReference type="PROSITE" id="PS00518">
    <property type="entry name" value="ZF_RING_1"/>
    <property type="match status" value="1"/>
</dbReference>
<dbReference type="Proteomes" id="UP000267821">
    <property type="component" value="Unassembled WGS sequence"/>
</dbReference>
<dbReference type="Pfam" id="PF01485">
    <property type="entry name" value="IBR"/>
    <property type="match status" value="1"/>
</dbReference>
<dbReference type="EMBL" id="ML121629">
    <property type="protein sequence ID" value="RPB18452.1"/>
    <property type="molecule type" value="Genomic_DNA"/>
</dbReference>
<gene>
    <name evidence="6" type="ORF">L211DRAFT_796846</name>
</gene>
<dbReference type="InterPro" id="IPR013083">
    <property type="entry name" value="Znf_RING/FYVE/PHD"/>
</dbReference>
<keyword evidence="2" id="KW-0863">Zinc-finger</keyword>
<organism evidence="6 7">
    <name type="scientific">Terfezia boudieri ATCC MYA-4762</name>
    <dbReference type="NCBI Taxonomy" id="1051890"/>
    <lineage>
        <taxon>Eukaryota</taxon>
        <taxon>Fungi</taxon>
        <taxon>Dikarya</taxon>
        <taxon>Ascomycota</taxon>
        <taxon>Pezizomycotina</taxon>
        <taxon>Pezizomycetes</taxon>
        <taxon>Pezizales</taxon>
        <taxon>Pezizaceae</taxon>
        <taxon>Terfezia</taxon>
    </lineage>
</organism>
<evidence type="ECO:0000256" key="1">
    <source>
        <dbReference type="ARBA" id="ARBA00022723"/>
    </source>
</evidence>
<accession>A0A3N4LAF1</accession>
<sequence length="153" mass="17053">MAGGDSQSRPRKSSQGGRVVKFQCVVCVDKYRVNKMIQSPNCMHFLCSTCVKGLFRRAIRNPEVAFPVQCCNANIPVETVCGLLSGAECVEYSSLVEDYDIPVDNTYCHISTCREIIPPFSISRDSRAECLKCHSLTCGVCKRGWHKGPCTHW</sequence>
<evidence type="ECO:0000313" key="6">
    <source>
        <dbReference type="EMBL" id="RPB18452.1"/>
    </source>
</evidence>
<dbReference type="OrthoDB" id="9977870at2759"/>
<protein>
    <recommendedName>
        <fullName evidence="5">IBR domain-containing protein</fullName>
    </recommendedName>
</protein>
<keyword evidence="7" id="KW-1185">Reference proteome</keyword>
<evidence type="ECO:0000313" key="7">
    <source>
        <dbReference type="Proteomes" id="UP000267821"/>
    </source>
</evidence>
<keyword evidence="4" id="KW-0862">Zinc</keyword>